<dbReference type="RefSeq" id="WP_203920005.1">
    <property type="nucleotide sequence ID" value="NZ_BONZ01000043.1"/>
</dbReference>
<dbReference type="EMBL" id="BONZ01000043">
    <property type="protein sequence ID" value="GIH16424.1"/>
    <property type="molecule type" value="Genomic_DNA"/>
</dbReference>
<organism evidence="4 5">
    <name type="scientific">Rugosimonospora africana</name>
    <dbReference type="NCBI Taxonomy" id="556532"/>
    <lineage>
        <taxon>Bacteria</taxon>
        <taxon>Bacillati</taxon>
        <taxon>Actinomycetota</taxon>
        <taxon>Actinomycetes</taxon>
        <taxon>Micromonosporales</taxon>
        <taxon>Micromonosporaceae</taxon>
        <taxon>Rugosimonospora</taxon>
    </lineage>
</organism>
<dbReference type="Pfam" id="PF08044">
    <property type="entry name" value="DUF1707"/>
    <property type="match status" value="1"/>
</dbReference>
<feature type="region of interest" description="Disordered" evidence="1">
    <location>
        <begin position="69"/>
        <end position="89"/>
    </location>
</feature>
<proteinExistence type="predicted"/>
<evidence type="ECO:0000313" key="4">
    <source>
        <dbReference type="EMBL" id="GIH16424.1"/>
    </source>
</evidence>
<comment type="caution">
    <text evidence="4">The sequence shown here is derived from an EMBL/GenBank/DDBJ whole genome shotgun (WGS) entry which is preliminary data.</text>
</comment>
<evidence type="ECO:0000256" key="1">
    <source>
        <dbReference type="SAM" id="MobiDB-lite"/>
    </source>
</evidence>
<name>A0A8J3QTU4_9ACTN</name>
<feature type="domain" description="Cell wall-active antibiotics response LiaF-like C-terminal" evidence="3">
    <location>
        <begin position="115"/>
        <end position="168"/>
    </location>
</feature>
<feature type="compositionally biased region" description="Basic and acidic residues" evidence="1">
    <location>
        <begin position="14"/>
        <end position="24"/>
    </location>
</feature>
<dbReference type="PANTHER" id="PTHR40763:SF4">
    <property type="entry name" value="DUF1707 DOMAIN-CONTAINING PROTEIN"/>
    <property type="match status" value="1"/>
</dbReference>
<dbReference type="Proteomes" id="UP000642748">
    <property type="component" value="Unassembled WGS sequence"/>
</dbReference>
<reference evidence="4" key="1">
    <citation type="submission" date="2021-01" db="EMBL/GenBank/DDBJ databases">
        <title>Whole genome shotgun sequence of Rugosimonospora africana NBRC 104875.</title>
        <authorList>
            <person name="Komaki H."/>
            <person name="Tamura T."/>
        </authorList>
    </citation>
    <scope>NUCLEOTIDE SEQUENCE</scope>
    <source>
        <strain evidence="4">NBRC 104875</strain>
    </source>
</reference>
<protein>
    <recommendedName>
        <fullName evidence="6">Cell wall-active antibiotics response LiaF-like C-terminal domain-containing protein</fullName>
    </recommendedName>
</protein>
<dbReference type="PANTHER" id="PTHR40763">
    <property type="entry name" value="MEMBRANE PROTEIN-RELATED"/>
    <property type="match status" value="1"/>
</dbReference>
<feature type="compositionally biased region" description="Pro residues" evidence="1">
    <location>
        <begin position="71"/>
        <end position="80"/>
    </location>
</feature>
<feature type="region of interest" description="Disordered" evidence="1">
    <location>
        <begin position="1"/>
        <end position="24"/>
    </location>
</feature>
<sequence>MADLPDRPVPADPRQLRASDADRERVAEVLRRAAGEGRLALDELEERLGVVYAARTYAELEPVTADLPSHAAPPPIPSAPPVQRRTGSSTKGGAVAILGGFQRKGAWDAPGVFTCFAVMGGGDIDLREARLVDGEITIWAFALMGGINIIVPEEAEVRVNGIGIMGGFDHRASGAGQANGPRITINGLAFWGGVDVRRLPSEEERQRRKLERKRLKREGQIEG</sequence>
<dbReference type="InterPro" id="IPR012551">
    <property type="entry name" value="DUF1707_SHOCT-like"/>
</dbReference>
<evidence type="ECO:0008006" key="6">
    <source>
        <dbReference type="Google" id="ProtNLM"/>
    </source>
</evidence>
<evidence type="ECO:0000259" key="2">
    <source>
        <dbReference type="Pfam" id="PF08044"/>
    </source>
</evidence>
<dbReference type="InterPro" id="IPR024425">
    <property type="entry name" value="LiaF-like_C"/>
</dbReference>
<evidence type="ECO:0000259" key="3">
    <source>
        <dbReference type="Pfam" id="PF09922"/>
    </source>
</evidence>
<evidence type="ECO:0000313" key="5">
    <source>
        <dbReference type="Proteomes" id="UP000642748"/>
    </source>
</evidence>
<dbReference type="AlphaFoldDB" id="A0A8J3QTU4"/>
<accession>A0A8J3QTU4</accession>
<dbReference type="Pfam" id="PF09922">
    <property type="entry name" value="LiaF-like_C"/>
    <property type="match status" value="1"/>
</dbReference>
<feature type="domain" description="DUF1707" evidence="2">
    <location>
        <begin position="16"/>
        <end position="68"/>
    </location>
</feature>
<keyword evidence="5" id="KW-1185">Reference proteome</keyword>
<gene>
    <name evidence="4" type="ORF">Raf01_45960</name>
</gene>